<dbReference type="InterPro" id="IPR006385">
    <property type="entry name" value="HAD_hydro_SerB1"/>
</dbReference>
<feature type="region of interest" description="Disordered" evidence="2">
    <location>
        <begin position="1"/>
        <end position="75"/>
    </location>
</feature>
<feature type="compositionally biased region" description="Basic and acidic residues" evidence="2">
    <location>
        <begin position="41"/>
        <end position="54"/>
    </location>
</feature>
<protein>
    <submittedName>
        <fullName evidence="4">HAD-IB family hydrolase</fullName>
    </submittedName>
</protein>
<dbReference type="InterPro" id="IPR050582">
    <property type="entry name" value="HAD-like_SerB"/>
</dbReference>
<feature type="compositionally biased region" description="Low complexity" evidence="2">
    <location>
        <begin position="23"/>
        <end position="40"/>
    </location>
</feature>
<dbReference type="Gene3D" id="1.20.1440.100">
    <property type="entry name" value="SG protein - dephosphorylation function"/>
    <property type="match status" value="1"/>
</dbReference>
<sequence length="329" mass="35364">MLGAMAALRRLTQTRRSPTERTALAGEAAAEAAEADLQQAELRRAEAGRAEAPKKPGRAPKAPEGDHTPTPGDRQAAAFFDCDNTILRGAAIFYLGVGLYRRKFFNRRDVARFAWQQAWFRLGAEDPAHIADAQDKALSLVAGKRTAEVEQICEEVFEQVIAEKIWPGTRALVQLHLDAGQQVWLVTAAPLEVARIIARRLGMTGALGTVAEAADGVYTGRLVGGLLHGEAKAAAVSALARREQLDLSHCAAFSDSANDIPMLALVGHPYVVNPDAALRRHARRMGWRVRDFRTGRRAARIGLPAAAGLGVLAGATAAAVAVRRRQHTA</sequence>
<evidence type="ECO:0000313" key="5">
    <source>
        <dbReference type="Proteomes" id="UP001422759"/>
    </source>
</evidence>
<dbReference type="Pfam" id="PF12710">
    <property type="entry name" value="HAD"/>
    <property type="match status" value="1"/>
</dbReference>
<dbReference type="Gene3D" id="3.40.50.1000">
    <property type="entry name" value="HAD superfamily/HAD-like"/>
    <property type="match status" value="1"/>
</dbReference>
<dbReference type="NCBIfam" id="TIGR01490">
    <property type="entry name" value="HAD-SF-IB-hyp1"/>
    <property type="match status" value="1"/>
</dbReference>
<dbReference type="NCBIfam" id="TIGR01488">
    <property type="entry name" value="HAD-SF-IB"/>
    <property type="match status" value="1"/>
</dbReference>
<dbReference type="EMBL" id="BAAANT010000001">
    <property type="protein sequence ID" value="GAA2129520.1"/>
    <property type="molecule type" value="Genomic_DNA"/>
</dbReference>
<keyword evidence="3" id="KW-0472">Membrane</keyword>
<reference evidence="5" key="1">
    <citation type="journal article" date="2019" name="Int. J. Syst. Evol. Microbiol.">
        <title>The Global Catalogue of Microorganisms (GCM) 10K type strain sequencing project: providing services to taxonomists for standard genome sequencing and annotation.</title>
        <authorList>
            <consortium name="The Broad Institute Genomics Platform"/>
            <consortium name="The Broad Institute Genome Sequencing Center for Infectious Disease"/>
            <person name="Wu L."/>
            <person name="Ma J."/>
        </authorList>
    </citation>
    <scope>NUCLEOTIDE SEQUENCE [LARGE SCALE GENOMIC DNA]</scope>
    <source>
        <strain evidence="5">JCM 14560</strain>
    </source>
</reference>
<gene>
    <name evidence="4" type="ORF">GCM10009760_00800</name>
</gene>
<accession>A0ABP5KFX7</accession>
<dbReference type="InterPro" id="IPR023214">
    <property type="entry name" value="HAD_sf"/>
</dbReference>
<evidence type="ECO:0000256" key="2">
    <source>
        <dbReference type="SAM" id="MobiDB-lite"/>
    </source>
</evidence>
<dbReference type="GO" id="GO:0016787">
    <property type="term" value="F:hydrolase activity"/>
    <property type="evidence" value="ECO:0007669"/>
    <property type="project" value="UniProtKB-KW"/>
</dbReference>
<evidence type="ECO:0000256" key="1">
    <source>
        <dbReference type="ARBA" id="ARBA00009184"/>
    </source>
</evidence>
<organism evidence="4 5">
    <name type="scientific">Kitasatospora kazusensis</name>
    <dbReference type="NCBI Taxonomy" id="407974"/>
    <lineage>
        <taxon>Bacteria</taxon>
        <taxon>Bacillati</taxon>
        <taxon>Actinomycetota</taxon>
        <taxon>Actinomycetes</taxon>
        <taxon>Kitasatosporales</taxon>
        <taxon>Streptomycetaceae</taxon>
        <taxon>Kitasatospora</taxon>
    </lineage>
</organism>
<dbReference type="PANTHER" id="PTHR43344:SF15">
    <property type="entry name" value="PHOSPHOSERINE PHOSPHATASE SERB1"/>
    <property type="match status" value="1"/>
</dbReference>
<name>A0ABP5KFX7_9ACTN</name>
<keyword evidence="3" id="KW-0812">Transmembrane</keyword>
<comment type="caution">
    <text evidence="4">The sequence shown here is derived from an EMBL/GenBank/DDBJ whole genome shotgun (WGS) entry which is preliminary data.</text>
</comment>
<dbReference type="InterPro" id="IPR036412">
    <property type="entry name" value="HAD-like_sf"/>
</dbReference>
<proteinExistence type="inferred from homology"/>
<dbReference type="SUPFAM" id="SSF56784">
    <property type="entry name" value="HAD-like"/>
    <property type="match status" value="1"/>
</dbReference>
<dbReference type="Proteomes" id="UP001422759">
    <property type="component" value="Unassembled WGS sequence"/>
</dbReference>
<keyword evidence="5" id="KW-1185">Reference proteome</keyword>
<feature type="transmembrane region" description="Helical" evidence="3">
    <location>
        <begin position="301"/>
        <end position="322"/>
    </location>
</feature>
<dbReference type="PANTHER" id="PTHR43344">
    <property type="entry name" value="PHOSPHOSERINE PHOSPHATASE"/>
    <property type="match status" value="1"/>
</dbReference>
<comment type="similarity">
    <text evidence="1">Belongs to the HAD-like hydrolase superfamily. SerB family.</text>
</comment>
<evidence type="ECO:0000313" key="4">
    <source>
        <dbReference type="EMBL" id="GAA2129520.1"/>
    </source>
</evidence>
<keyword evidence="4" id="KW-0378">Hydrolase</keyword>
<keyword evidence="3" id="KW-1133">Transmembrane helix</keyword>
<dbReference type="CDD" id="cd02612">
    <property type="entry name" value="HAD_PGPPase"/>
    <property type="match status" value="1"/>
</dbReference>
<evidence type="ECO:0000256" key="3">
    <source>
        <dbReference type="SAM" id="Phobius"/>
    </source>
</evidence>